<dbReference type="InterPro" id="IPR013325">
    <property type="entry name" value="RNA_pol_sigma_r2"/>
</dbReference>
<accession>A0A9X1TM83</accession>
<evidence type="ECO:0000259" key="2">
    <source>
        <dbReference type="Pfam" id="PF20239"/>
    </source>
</evidence>
<sequence>MSAASLIPDLFRTEYRKIVAVLCYHFGFEHIEIAEDIVSDTFLAATESWGYNGLPENPNAWLYTVAKNKAKNHLKRSLLFTQKLAPEIRYQAHDTEPSDIDLSSKNIEDSQLAMIFAVCHPSISRESQVALALNLLCGFGIQEIANAFLTEREVIYKRISRAKEKLKEEKIRIGQPTRAEIHERLEPVLKTLYLVFSEGYYSSGTQTDAVHANIRKSLCAEAIRLNYFLVQNDLTNTPATNALLALMSFHASRLEARISENGEAILYEDQDETLWNRELIDQGIYFLRKAAAGTIVTRYHLEAGIAYWHTIKEDSRDKWENILDLYNQLLVLEYSPIAALNRTFALARARGKATAIVEAEKLSLTSNHLYYALLGNLYTGLNNYKAKLNYEKALELAVSAADKVTIQRNMDAL</sequence>
<dbReference type="GO" id="GO:0003700">
    <property type="term" value="F:DNA-binding transcription factor activity"/>
    <property type="evidence" value="ECO:0007669"/>
    <property type="project" value="InterPro"/>
</dbReference>
<proteinExistence type="predicted"/>
<dbReference type="InterPro" id="IPR013324">
    <property type="entry name" value="RNA_pol_sigma_r3/r4-like"/>
</dbReference>
<dbReference type="InterPro" id="IPR014284">
    <property type="entry name" value="RNA_pol_sigma-70_dom"/>
</dbReference>
<evidence type="ECO:0000259" key="1">
    <source>
        <dbReference type="Pfam" id="PF04542"/>
    </source>
</evidence>
<dbReference type="InterPro" id="IPR007627">
    <property type="entry name" value="RNA_pol_sigma70_r2"/>
</dbReference>
<dbReference type="PANTHER" id="PTHR47756:SF2">
    <property type="entry name" value="BLL6612 PROTEIN"/>
    <property type="match status" value="1"/>
</dbReference>
<dbReference type="Pfam" id="PF04542">
    <property type="entry name" value="Sigma70_r2"/>
    <property type="match status" value="1"/>
</dbReference>
<dbReference type="EMBL" id="JAJTTC010000004">
    <property type="protein sequence ID" value="MCF0063223.1"/>
    <property type="molecule type" value="Genomic_DNA"/>
</dbReference>
<feature type="domain" description="DUF6596" evidence="2">
    <location>
        <begin position="184"/>
        <end position="291"/>
    </location>
</feature>
<dbReference type="SUPFAM" id="SSF88946">
    <property type="entry name" value="Sigma2 domain of RNA polymerase sigma factors"/>
    <property type="match status" value="1"/>
</dbReference>
<dbReference type="SUPFAM" id="SSF88659">
    <property type="entry name" value="Sigma3 and sigma4 domains of RNA polymerase sigma factors"/>
    <property type="match status" value="1"/>
</dbReference>
<keyword evidence="4" id="KW-1185">Reference proteome</keyword>
<feature type="domain" description="RNA polymerase sigma-70 region 2" evidence="1">
    <location>
        <begin position="14"/>
        <end position="76"/>
    </location>
</feature>
<dbReference type="Proteomes" id="UP001139000">
    <property type="component" value="Unassembled WGS sequence"/>
</dbReference>
<organism evidence="3 4">
    <name type="scientific">Dyadobacter chenwenxiniae</name>
    <dbReference type="NCBI Taxonomy" id="2906456"/>
    <lineage>
        <taxon>Bacteria</taxon>
        <taxon>Pseudomonadati</taxon>
        <taxon>Bacteroidota</taxon>
        <taxon>Cytophagia</taxon>
        <taxon>Cytophagales</taxon>
        <taxon>Spirosomataceae</taxon>
        <taxon>Dyadobacter</taxon>
    </lineage>
</organism>
<name>A0A9X1TM83_9BACT</name>
<dbReference type="Pfam" id="PF20239">
    <property type="entry name" value="DUF6596"/>
    <property type="match status" value="1"/>
</dbReference>
<dbReference type="NCBIfam" id="TIGR02937">
    <property type="entry name" value="sigma70-ECF"/>
    <property type="match status" value="1"/>
</dbReference>
<evidence type="ECO:0000313" key="3">
    <source>
        <dbReference type="EMBL" id="MCF0063223.1"/>
    </source>
</evidence>
<protein>
    <submittedName>
        <fullName evidence="3">Sigma-70 family RNA polymerase sigma factor</fullName>
    </submittedName>
</protein>
<dbReference type="Gene3D" id="1.10.1740.10">
    <property type="match status" value="1"/>
</dbReference>
<comment type="caution">
    <text evidence="3">The sequence shown here is derived from an EMBL/GenBank/DDBJ whole genome shotgun (WGS) entry which is preliminary data.</text>
</comment>
<gene>
    <name evidence="3" type="ORF">LXM26_17070</name>
</gene>
<dbReference type="RefSeq" id="WP_234656243.1">
    <property type="nucleotide sequence ID" value="NZ_CP094997.1"/>
</dbReference>
<evidence type="ECO:0000313" key="4">
    <source>
        <dbReference type="Proteomes" id="UP001139000"/>
    </source>
</evidence>
<dbReference type="PANTHER" id="PTHR47756">
    <property type="entry name" value="BLL6612 PROTEIN-RELATED"/>
    <property type="match status" value="1"/>
</dbReference>
<reference evidence="3" key="1">
    <citation type="submission" date="2021-12" db="EMBL/GenBank/DDBJ databases">
        <title>Novel species in genus Dyadobacter.</title>
        <authorList>
            <person name="Ma C."/>
        </authorList>
    </citation>
    <scope>NUCLEOTIDE SEQUENCE</scope>
    <source>
        <strain evidence="3">LJ419</strain>
    </source>
</reference>
<dbReference type="InterPro" id="IPR046531">
    <property type="entry name" value="DUF6596"/>
</dbReference>
<dbReference type="AlphaFoldDB" id="A0A9X1TM83"/>
<dbReference type="GO" id="GO:0006352">
    <property type="term" value="P:DNA-templated transcription initiation"/>
    <property type="evidence" value="ECO:0007669"/>
    <property type="project" value="InterPro"/>
</dbReference>